<dbReference type="AlphaFoldDB" id="A0A6J2Y1G4"/>
<gene>
    <name evidence="8" type="primary">LOC115882751</name>
</gene>
<protein>
    <submittedName>
        <fullName evidence="8">52 kDa repressor of the inhibitor of the protein kinase-like</fullName>
    </submittedName>
</protein>
<reference evidence="8" key="1">
    <citation type="submission" date="2025-08" db="UniProtKB">
        <authorList>
            <consortium name="RefSeq"/>
        </authorList>
    </citation>
    <scope>IDENTIFICATION</scope>
    <source>
        <tissue evidence="8">Gonads</tissue>
    </source>
</reference>
<dbReference type="KEGG" id="soy:115882751"/>
<dbReference type="Proteomes" id="UP000504635">
    <property type="component" value="Unplaced"/>
</dbReference>
<evidence type="ECO:0000313" key="7">
    <source>
        <dbReference type="Proteomes" id="UP000504635"/>
    </source>
</evidence>
<dbReference type="OrthoDB" id="7683421at2759"/>
<dbReference type="GeneID" id="115882751"/>
<dbReference type="Pfam" id="PF05485">
    <property type="entry name" value="THAP"/>
    <property type="match status" value="1"/>
</dbReference>
<evidence type="ECO:0000256" key="3">
    <source>
        <dbReference type="ARBA" id="ARBA00022833"/>
    </source>
</evidence>
<keyword evidence="4 5" id="KW-0238">DNA-binding</keyword>
<evidence type="ECO:0000256" key="5">
    <source>
        <dbReference type="PROSITE-ProRule" id="PRU00309"/>
    </source>
</evidence>
<keyword evidence="2 5" id="KW-0863">Zinc-finger</keyword>
<dbReference type="RefSeq" id="XP_030756850.1">
    <property type="nucleotide sequence ID" value="XM_030900990.1"/>
</dbReference>
<keyword evidence="3" id="KW-0862">Zinc</keyword>
<keyword evidence="1" id="KW-0479">Metal-binding</keyword>
<proteinExistence type="predicted"/>
<evidence type="ECO:0000256" key="2">
    <source>
        <dbReference type="ARBA" id="ARBA00022771"/>
    </source>
</evidence>
<evidence type="ECO:0000313" key="8">
    <source>
        <dbReference type="RefSeq" id="XP_030756850.1"/>
    </source>
</evidence>
<dbReference type="SUPFAM" id="SSF57716">
    <property type="entry name" value="Glucocorticoid receptor-like (DNA-binding domain)"/>
    <property type="match status" value="1"/>
</dbReference>
<dbReference type="PROSITE" id="PS50950">
    <property type="entry name" value="ZF_THAP"/>
    <property type="match status" value="1"/>
</dbReference>
<dbReference type="PANTHER" id="PTHR46600">
    <property type="entry name" value="THAP DOMAIN-CONTAINING"/>
    <property type="match status" value="1"/>
</dbReference>
<dbReference type="SMART" id="SM00692">
    <property type="entry name" value="DM3"/>
    <property type="match status" value="1"/>
</dbReference>
<dbReference type="GO" id="GO:0043565">
    <property type="term" value="F:sequence-specific DNA binding"/>
    <property type="evidence" value="ECO:0007669"/>
    <property type="project" value="InterPro"/>
</dbReference>
<dbReference type="InterPro" id="IPR026516">
    <property type="entry name" value="THAP1/10"/>
</dbReference>
<keyword evidence="7" id="KW-1185">Reference proteome</keyword>
<dbReference type="InParanoid" id="A0A6J2Y1G4"/>
<organism evidence="7 8">
    <name type="scientific">Sitophilus oryzae</name>
    <name type="common">Rice weevil</name>
    <name type="synonym">Curculio oryzae</name>
    <dbReference type="NCBI Taxonomy" id="7048"/>
    <lineage>
        <taxon>Eukaryota</taxon>
        <taxon>Metazoa</taxon>
        <taxon>Ecdysozoa</taxon>
        <taxon>Arthropoda</taxon>
        <taxon>Hexapoda</taxon>
        <taxon>Insecta</taxon>
        <taxon>Pterygota</taxon>
        <taxon>Neoptera</taxon>
        <taxon>Endopterygota</taxon>
        <taxon>Coleoptera</taxon>
        <taxon>Polyphaga</taxon>
        <taxon>Cucujiformia</taxon>
        <taxon>Curculionidae</taxon>
        <taxon>Dryophthorinae</taxon>
        <taxon>Sitophilus</taxon>
    </lineage>
</organism>
<accession>A0A6J2Y1G4</accession>
<evidence type="ECO:0000256" key="1">
    <source>
        <dbReference type="ARBA" id="ARBA00022723"/>
    </source>
</evidence>
<sequence length="288" mass="32846">MWAICAFRNCRYNFGSGISMFGFPKDPERAKLWLHACRRTDLLPKLSSLSRSKYRLCESHFEDIHISKSCLQKKRLFKNAVPSIFPGRVLYKTAKEKVSKESKVKSPERNQQIDILEDTTIVPIQDKKNGTSANSSCSKGRLFNNGVPSMFPTRIVQETPNEVSTKSKIKSPERNQKIHRLQGTKIVPIQDKKNGTSANSHCSKRPLFNKGVPSIFPRVVEETRKEEVSKKSKIIIPPERNQETHILQDNKIEPILDKKNRTSANKPNSLNIYIGKLRHVIIVVSPDD</sequence>
<dbReference type="GO" id="GO:0008270">
    <property type="term" value="F:zinc ion binding"/>
    <property type="evidence" value="ECO:0007669"/>
    <property type="project" value="UniProtKB-KW"/>
</dbReference>
<feature type="domain" description="THAP-type" evidence="6">
    <location>
        <begin position="1"/>
        <end position="85"/>
    </location>
</feature>
<dbReference type="SMART" id="SM00980">
    <property type="entry name" value="THAP"/>
    <property type="match status" value="1"/>
</dbReference>
<dbReference type="PANTHER" id="PTHR46600:SF11">
    <property type="entry name" value="THAP DOMAIN-CONTAINING PROTEIN 10"/>
    <property type="match status" value="1"/>
</dbReference>
<dbReference type="InterPro" id="IPR006612">
    <property type="entry name" value="THAP_Znf"/>
</dbReference>
<name>A0A6J2Y1G4_SITOR</name>
<evidence type="ECO:0000256" key="4">
    <source>
        <dbReference type="ARBA" id="ARBA00023125"/>
    </source>
</evidence>
<evidence type="ECO:0000259" key="6">
    <source>
        <dbReference type="PROSITE" id="PS50950"/>
    </source>
</evidence>